<dbReference type="AlphaFoldDB" id="A0A9D6V1H6"/>
<gene>
    <name evidence="1" type="ORF">HY912_05370</name>
</gene>
<dbReference type="InterPro" id="IPR027555">
    <property type="entry name" value="Mo5U34_MeTrfas-like"/>
</dbReference>
<proteinExistence type="predicted"/>
<accession>A0A9D6V1H6</accession>
<dbReference type="PANTHER" id="PTHR43861">
    <property type="entry name" value="TRANS-ACONITATE 2-METHYLTRANSFERASE-RELATED"/>
    <property type="match status" value="1"/>
</dbReference>
<dbReference type="InterPro" id="IPR029063">
    <property type="entry name" value="SAM-dependent_MTases_sf"/>
</dbReference>
<protein>
    <submittedName>
        <fullName evidence="1">DUF1698 domain-containing protein</fullName>
    </submittedName>
</protein>
<dbReference type="Pfam" id="PF08003">
    <property type="entry name" value="Methyltransf_9"/>
    <property type="match status" value="1"/>
</dbReference>
<organism evidence="1 2">
    <name type="scientific">Desulfomonile tiedjei</name>
    <dbReference type="NCBI Taxonomy" id="2358"/>
    <lineage>
        <taxon>Bacteria</taxon>
        <taxon>Pseudomonadati</taxon>
        <taxon>Thermodesulfobacteriota</taxon>
        <taxon>Desulfomonilia</taxon>
        <taxon>Desulfomonilales</taxon>
        <taxon>Desulfomonilaceae</taxon>
        <taxon>Desulfomonile</taxon>
    </lineage>
</organism>
<dbReference type="SUPFAM" id="SSF53335">
    <property type="entry name" value="S-adenosyl-L-methionine-dependent methyltransferases"/>
    <property type="match status" value="1"/>
</dbReference>
<evidence type="ECO:0000313" key="2">
    <source>
        <dbReference type="Proteomes" id="UP000807825"/>
    </source>
</evidence>
<dbReference type="EMBL" id="JACRDE010000155">
    <property type="protein sequence ID" value="MBI5248905.1"/>
    <property type="molecule type" value="Genomic_DNA"/>
</dbReference>
<dbReference type="CDD" id="cd02440">
    <property type="entry name" value="AdoMet_MTases"/>
    <property type="match status" value="1"/>
</dbReference>
<sequence>MENSIEREILERRWFYRFALPGGRQTDLYIPPELELIHDTRRRMMFGVLDPLLSQTWPEVTCLDVACHEGYFTHHLAARGCKRVLGVDARADHVYSANLIRKAYGQTNVEYRQLNIFDINPNDFESFDVVLMFGLLYHLENPIGALRTVKALTRKVCLVETQIAPGLEGDIDWGSYQWSRQMHGSLAVIDEPDIDENPEAGLAGIALVPSVTALFWIMKRLGFTKCEAVAPPEDAHEQLACRKRMMIAGYVDG</sequence>
<dbReference type="Proteomes" id="UP000807825">
    <property type="component" value="Unassembled WGS sequence"/>
</dbReference>
<evidence type="ECO:0000313" key="1">
    <source>
        <dbReference type="EMBL" id="MBI5248905.1"/>
    </source>
</evidence>
<reference evidence="1" key="1">
    <citation type="submission" date="2020-07" db="EMBL/GenBank/DDBJ databases">
        <title>Huge and variable diversity of episymbiotic CPR bacteria and DPANN archaea in groundwater ecosystems.</title>
        <authorList>
            <person name="He C.Y."/>
            <person name="Keren R."/>
            <person name="Whittaker M."/>
            <person name="Farag I.F."/>
            <person name="Doudna J."/>
            <person name="Cate J.H.D."/>
            <person name="Banfield J.F."/>
        </authorList>
    </citation>
    <scope>NUCLEOTIDE SEQUENCE</scope>
    <source>
        <strain evidence="1">NC_groundwater_1664_Pr3_B-0.1um_52_9</strain>
    </source>
</reference>
<comment type="caution">
    <text evidence="1">The sequence shown here is derived from an EMBL/GenBank/DDBJ whole genome shotgun (WGS) entry which is preliminary data.</text>
</comment>
<dbReference type="Gene3D" id="3.40.50.150">
    <property type="entry name" value="Vaccinia Virus protein VP39"/>
    <property type="match status" value="1"/>
</dbReference>
<name>A0A9D6V1H6_9BACT</name>